<keyword evidence="2" id="KW-1185">Reference proteome</keyword>
<dbReference type="EMBL" id="CP013235">
    <property type="protein sequence ID" value="AMP10872.1"/>
    <property type="molecule type" value="Genomic_DNA"/>
</dbReference>
<dbReference type="AlphaFoldDB" id="A0A127PTD6"/>
<reference evidence="1 2" key="1">
    <citation type="submission" date="2015-11" db="EMBL/GenBank/DDBJ databases">
        <title>Exploring the genomic traits of fungus-feeding bacterial genus Collimonas.</title>
        <authorList>
            <person name="Song C."/>
            <person name="Schmidt R."/>
            <person name="de Jager V."/>
            <person name="Krzyzanowska D."/>
            <person name="Jongedijk E."/>
            <person name="Cankar K."/>
            <person name="Beekwilder J."/>
            <person name="van Veen A."/>
            <person name="de Boer W."/>
            <person name="van Veen J.A."/>
            <person name="Garbeva P."/>
        </authorList>
    </citation>
    <scope>NUCLEOTIDE SEQUENCE [LARGE SCALE GENOMIC DNA]</scope>
    <source>
        <strain evidence="1 2">Ter282</strain>
    </source>
</reference>
<name>A0A127PTD6_9BURK</name>
<sequence>MDGRVAPARVEVLTMTSNQDAAPGYGAMEVTIAITYLKEKRINFV</sequence>
<gene>
    <name evidence="1" type="ORF">CAter282_3165</name>
</gene>
<evidence type="ECO:0000313" key="2">
    <source>
        <dbReference type="Proteomes" id="UP000071778"/>
    </source>
</evidence>
<dbReference type="Proteomes" id="UP000071778">
    <property type="component" value="Chromosome"/>
</dbReference>
<proteinExistence type="predicted"/>
<protein>
    <submittedName>
        <fullName evidence="1">Uncharacterized protein</fullName>
    </submittedName>
</protein>
<evidence type="ECO:0000313" key="1">
    <source>
        <dbReference type="EMBL" id="AMP10872.1"/>
    </source>
</evidence>
<organism evidence="1 2">
    <name type="scientific">Collimonas arenae</name>
    <dbReference type="NCBI Taxonomy" id="279058"/>
    <lineage>
        <taxon>Bacteria</taxon>
        <taxon>Pseudomonadati</taxon>
        <taxon>Pseudomonadota</taxon>
        <taxon>Betaproteobacteria</taxon>
        <taxon>Burkholderiales</taxon>
        <taxon>Oxalobacteraceae</taxon>
        <taxon>Collimonas</taxon>
    </lineage>
</organism>
<accession>A0A127PTD6</accession>